<comment type="caution">
    <text evidence="16">The sequence shown here is derived from an EMBL/GenBank/DDBJ whole genome shotgun (WGS) entry which is preliminary data.</text>
</comment>
<reference evidence="16 17" key="1">
    <citation type="submission" date="2020-08" db="EMBL/GenBank/DDBJ databases">
        <title>Genomic Encyclopedia of Type Strains, Phase IV (KMG-IV): sequencing the most valuable type-strain genomes for metagenomic binning, comparative biology and taxonomic classification.</title>
        <authorList>
            <person name="Goeker M."/>
        </authorList>
    </citation>
    <scope>NUCLEOTIDE SEQUENCE [LARGE SCALE GENOMIC DNA]</scope>
    <source>
        <strain evidence="16 17">DSM 103733</strain>
    </source>
</reference>
<dbReference type="InterPro" id="IPR002912">
    <property type="entry name" value="ACT_dom"/>
</dbReference>
<comment type="catalytic activity">
    <reaction evidence="13">
        <text>L-homoserine + NADP(+) = L-aspartate 4-semialdehyde + NADPH + H(+)</text>
        <dbReference type="Rhea" id="RHEA:15761"/>
        <dbReference type="ChEBI" id="CHEBI:15378"/>
        <dbReference type="ChEBI" id="CHEBI:57476"/>
        <dbReference type="ChEBI" id="CHEBI:57783"/>
        <dbReference type="ChEBI" id="CHEBI:58349"/>
        <dbReference type="ChEBI" id="CHEBI:537519"/>
        <dbReference type="EC" id="1.1.1.3"/>
    </reaction>
</comment>
<evidence type="ECO:0000256" key="4">
    <source>
        <dbReference type="ARBA" id="ARBA00013213"/>
    </source>
</evidence>
<dbReference type="GO" id="GO:0009088">
    <property type="term" value="P:threonine biosynthetic process"/>
    <property type="evidence" value="ECO:0007669"/>
    <property type="project" value="UniProtKB-UniPathway"/>
</dbReference>
<dbReference type="PROSITE" id="PS01042">
    <property type="entry name" value="HOMOSER_DHGENASE"/>
    <property type="match status" value="1"/>
</dbReference>
<evidence type="ECO:0000256" key="5">
    <source>
        <dbReference type="ARBA" id="ARBA00013376"/>
    </source>
</evidence>
<dbReference type="OrthoDB" id="9808167at2"/>
<organism evidence="16 17">
    <name type="scientific">Silvibacterium bohemicum</name>
    <dbReference type="NCBI Taxonomy" id="1577686"/>
    <lineage>
        <taxon>Bacteria</taxon>
        <taxon>Pseudomonadati</taxon>
        <taxon>Acidobacteriota</taxon>
        <taxon>Terriglobia</taxon>
        <taxon>Terriglobales</taxon>
        <taxon>Acidobacteriaceae</taxon>
        <taxon>Silvibacterium</taxon>
    </lineage>
</organism>
<dbReference type="Gene3D" id="3.40.50.720">
    <property type="entry name" value="NAD(P)-binding Rossmann-like Domain"/>
    <property type="match status" value="1"/>
</dbReference>
<dbReference type="InterPro" id="IPR005106">
    <property type="entry name" value="Asp/hSer_DH_NAD-bd"/>
</dbReference>
<dbReference type="AlphaFoldDB" id="A0A841JPX9"/>
<dbReference type="CDD" id="cd04881">
    <property type="entry name" value="ACT_HSDH-Hom"/>
    <property type="match status" value="1"/>
</dbReference>
<comment type="similarity">
    <text evidence="3 14">Belongs to the homoserine dehydrogenase family.</text>
</comment>
<dbReference type="FunFam" id="3.30.360.10:FF:000005">
    <property type="entry name" value="Homoserine dehydrogenase"/>
    <property type="match status" value="1"/>
</dbReference>
<proteinExistence type="inferred from homology"/>
<dbReference type="Proteomes" id="UP000538666">
    <property type="component" value="Unassembled WGS sequence"/>
</dbReference>
<feature type="binding site" evidence="12">
    <location>
        <begin position="13"/>
        <end position="20"/>
    </location>
    <ligand>
        <name>NADP(+)</name>
        <dbReference type="ChEBI" id="CHEBI:58349"/>
    </ligand>
</feature>
<feature type="binding site" evidence="12">
    <location>
        <position position="102"/>
    </location>
    <ligand>
        <name>NADPH</name>
        <dbReference type="ChEBI" id="CHEBI:57783"/>
    </ligand>
</feature>
<dbReference type="SUPFAM" id="SSF55347">
    <property type="entry name" value="Glyceraldehyde-3-phosphate dehydrogenase-like, C-terminal domain"/>
    <property type="match status" value="1"/>
</dbReference>
<gene>
    <name evidence="16" type="ORF">HNQ77_001340</name>
</gene>
<keyword evidence="6 13" id="KW-0028">Amino-acid biosynthesis</keyword>
<name>A0A841JPX9_9BACT</name>
<dbReference type="EMBL" id="JACHEK010000002">
    <property type="protein sequence ID" value="MBB6143396.1"/>
    <property type="molecule type" value="Genomic_DNA"/>
</dbReference>
<dbReference type="Pfam" id="PF01842">
    <property type="entry name" value="ACT"/>
    <property type="match status" value="1"/>
</dbReference>
<evidence type="ECO:0000256" key="3">
    <source>
        <dbReference type="ARBA" id="ARBA00006753"/>
    </source>
</evidence>
<evidence type="ECO:0000256" key="11">
    <source>
        <dbReference type="PIRSR" id="PIRSR000098-1"/>
    </source>
</evidence>
<evidence type="ECO:0000256" key="10">
    <source>
        <dbReference type="ARBA" id="ARBA00023167"/>
    </source>
</evidence>
<evidence type="ECO:0000313" key="16">
    <source>
        <dbReference type="EMBL" id="MBB6143396.1"/>
    </source>
</evidence>
<keyword evidence="10 13" id="KW-0486">Methionine biosynthesis</keyword>
<evidence type="ECO:0000256" key="9">
    <source>
        <dbReference type="ARBA" id="ARBA00023002"/>
    </source>
</evidence>
<dbReference type="InterPro" id="IPR045865">
    <property type="entry name" value="ACT-like_dom_sf"/>
</dbReference>
<evidence type="ECO:0000256" key="13">
    <source>
        <dbReference type="RuleBase" id="RU000579"/>
    </source>
</evidence>
<dbReference type="PANTHER" id="PTHR43331">
    <property type="entry name" value="HOMOSERINE DEHYDROGENASE"/>
    <property type="match status" value="1"/>
</dbReference>
<dbReference type="NCBIfam" id="NF004976">
    <property type="entry name" value="PRK06349.1"/>
    <property type="match status" value="1"/>
</dbReference>
<feature type="binding site" evidence="12">
    <location>
        <position position="186"/>
    </location>
    <ligand>
        <name>L-homoserine</name>
        <dbReference type="ChEBI" id="CHEBI:57476"/>
    </ligand>
</feature>
<evidence type="ECO:0000256" key="1">
    <source>
        <dbReference type="ARBA" id="ARBA00005056"/>
    </source>
</evidence>
<evidence type="ECO:0000256" key="7">
    <source>
        <dbReference type="ARBA" id="ARBA00022697"/>
    </source>
</evidence>
<evidence type="ECO:0000256" key="2">
    <source>
        <dbReference type="ARBA" id="ARBA00005062"/>
    </source>
</evidence>
<dbReference type="RefSeq" id="WP_050062277.1">
    <property type="nucleotide sequence ID" value="NZ_JACHEK010000002.1"/>
</dbReference>
<dbReference type="InterPro" id="IPR019811">
    <property type="entry name" value="HDH_CS"/>
</dbReference>
<keyword evidence="17" id="KW-1185">Reference proteome</keyword>
<keyword evidence="8 12" id="KW-0521">NADP</keyword>
<dbReference type="SUPFAM" id="SSF55021">
    <property type="entry name" value="ACT-like"/>
    <property type="match status" value="1"/>
</dbReference>
<dbReference type="SUPFAM" id="SSF51735">
    <property type="entry name" value="NAD(P)-binding Rossmann-fold domains"/>
    <property type="match status" value="1"/>
</dbReference>
<evidence type="ECO:0000256" key="8">
    <source>
        <dbReference type="ARBA" id="ARBA00022857"/>
    </source>
</evidence>
<dbReference type="GO" id="GO:0004412">
    <property type="term" value="F:homoserine dehydrogenase activity"/>
    <property type="evidence" value="ECO:0007669"/>
    <property type="project" value="UniProtKB-EC"/>
</dbReference>
<keyword evidence="9 13" id="KW-0560">Oxidoreductase</keyword>
<dbReference type="InterPro" id="IPR036291">
    <property type="entry name" value="NAD(P)-bd_dom_sf"/>
</dbReference>
<evidence type="ECO:0000256" key="14">
    <source>
        <dbReference type="RuleBase" id="RU004171"/>
    </source>
</evidence>
<dbReference type="Gene3D" id="3.30.360.10">
    <property type="entry name" value="Dihydrodipicolinate Reductase, domain 2"/>
    <property type="match status" value="1"/>
</dbReference>
<keyword evidence="7 13" id="KW-0791">Threonine biosynthesis</keyword>
<dbReference type="InterPro" id="IPR001342">
    <property type="entry name" value="HDH_cat"/>
</dbReference>
<dbReference type="Pfam" id="PF00742">
    <property type="entry name" value="Homoserine_dh"/>
    <property type="match status" value="1"/>
</dbReference>
<dbReference type="InterPro" id="IPR016204">
    <property type="entry name" value="HDH"/>
</dbReference>
<evidence type="ECO:0000259" key="15">
    <source>
        <dbReference type="PROSITE" id="PS51671"/>
    </source>
</evidence>
<dbReference type="Gene3D" id="3.30.70.260">
    <property type="match status" value="1"/>
</dbReference>
<accession>A0A841JPX9</accession>
<protein>
    <recommendedName>
        <fullName evidence="5 13">Homoserine dehydrogenase</fullName>
        <ecNumber evidence="4 13">1.1.1.3</ecNumber>
    </recommendedName>
</protein>
<dbReference type="Pfam" id="PF03447">
    <property type="entry name" value="NAD_binding_3"/>
    <property type="match status" value="1"/>
</dbReference>
<dbReference type="GO" id="GO:0009086">
    <property type="term" value="P:methionine biosynthetic process"/>
    <property type="evidence" value="ECO:0007669"/>
    <property type="project" value="UniProtKB-KW"/>
</dbReference>
<evidence type="ECO:0000313" key="17">
    <source>
        <dbReference type="Proteomes" id="UP000538666"/>
    </source>
</evidence>
<feature type="active site" description="Proton donor" evidence="11">
    <location>
        <position position="201"/>
    </location>
</feature>
<feature type="domain" description="ACT" evidence="15">
    <location>
        <begin position="343"/>
        <end position="427"/>
    </location>
</feature>
<dbReference type="UniPathway" id="UPA00051">
    <property type="reaction ID" value="UER00465"/>
</dbReference>
<dbReference type="PANTHER" id="PTHR43331:SF1">
    <property type="entry name" value="HOMOSERINE DEHYDROGENASE"/>
    <property type="match status" value="1"/>
</dbReference>
<dbReference type="UniPathway" id="UPA00050">
    <property type="reaction ID" value="UER00063"/>
</dbReference>
<sequence length="427" mass="45185">MSASGSNLKVAILGFGTVGSSVARILCDLKPQGIELTHIYNRNISRKLADWVPCEVQWTEEVEDILASNVDVIIELVGGLDPAGSWVRRALEAGKSAVTANKKLIAFHGIELEKLARSKGGHLLYGAAVAGGIPVIPGLQQGLAGDQVMRIEGILNGTCNFILSKMEDGAEFGDVLQEAQALGYAEVDPTEDVDGYDARAKLVILSRLALRADLDPNQIPCRSIRDVSAIDFAYARELSCTIRQISRAEIRGANLATGDVLASVGPMLVPKASPLAWSRGTENTVLVGGKYGGDVVFSGHGAGGHPTAVAVVSDVISIAHGSRAVDLPSRKTTIGGEFLLRHSIRFVVNDQPGIIAEIALALAEQGINIHAIFQKPGFGKGNLPFVVTVEPCANSALKRALARIGAMKCLLEKPFHLQILEPEETAG</sequence>
<dbReference type="GO" id="GO:0050661">
    <property type="term" value="F:NADP binding"/>
    <property type="evidence" value="ECO:0007669"/>
    <property type="project" value="InterPro"/>
</dbReference>
<evidence type="ECO:0000256" key="6">
    <source>
        <dbReference type="ARBA" id="ARBA00022605"/>
    </source>
</evidence>
<dbReference type="EC" id="1.1.1.3" evidence="4 13"/>
<dbReference type="PROSITE" id="PS51671">
    <property type="entry name" value="ACT"/>
    <property type="match status" value="1"/>
</dbReference>
<evidence type="ECO:0000256" key="12">
    <source>
        <dbReference type="PIRSR" id="PIRSR000098-2"/>
    </source>
</evidence>
<dbReference type="PIRSF" id="PIRSF000098">
    <property type="entry name" value="Homoser_dehydrog"/>
    <property type="match status" value="1"/>
</dbReference>
<comment type="pathway">
    <text evidence="1 13">Amino-acid biosynthesis; L-threonine biosynthesis; L-threonine from L-aspartate: step 3/5.</text>
</comment>
<comment type="pathway">
    <text evidence="2 13">Amino-acid biosynthesis; L-methionine biosynthesis via de novo pathway; L-homoserine from L-aspartate: step 3/3.</text>
</comment>